<evidence type="ECO:0000313" key="2">
    <source>
        <dbReference type="Proteomes" id="UP000176299"/>
    </source>
</evidence>
<protein>
    <submittedName>
        <fullName evidence="1">Uncharacterized protein</fullName>
    </submittedName>
</protein>
<dbReference type="AlphaFoldDB" id="A0A1G1W1C9"/>
<sequence length="94" mass="11035">MKKKLKPIPKFKNEDEERDFWATADTSEYFDWSKAVVNPSFPNLRLSTQTVSIRLTQSLLNALKELANKKDVPYQSLMKVYLEERVKEELQAVK</sequence>
<dbReference type="InterPro" id="IPR022148">
    <property type="entry name" value="CopG_antitoxin"/>
</dbReference>
<evidence type="ECO:0000313" key="1">
    <source>
        <dbReference type="EMBL" id="OGY21486.1"/>
    </source>
</evidence>
<reference evidence="1 2" key="1">
    <citation type="journal article" date="2016" name="Nat. Commun.">
        <title>Thousands of microbial genomes shed light on interconnected biogeochemical processes in an aquifer system.</title>
        <authorList>
            <person name="Anantharaman K."/>
            <person name="Brown C.T."/>
            <person name="Hug L.A."/>
            <person name="Sharon I."/>
            <person name="Castelle C.J."/>
            <person name="Probst A.J."/>
            <person name="Thomas B.C."/>
            <person name="Singh A."/>
            <person name="Wilkins M.J."/>
            <person name="Karaoz U."/>
            <person name="Brodie E.L."/>
            <person name="Williams K.H."/>
            <person name="Hubbard S.S."/>
            <person name="Banfield J.F."/>
        </authorList>
    </citation>
    <scope>NUCLEOTIDE SEQUENCE [LARGE SCALE GENOMIC DNA]</scope>
</reference>
<dbReference type="STRING" id="1802591.A2113_01875"/>
<dbReference type="EMBL" id="MHCN01000013">
    <property type="protein sequence ID" value="OGY21486.1"/>
    <property type="molecule type" value="Genomic_DNA"/>
</dbReference>
<dbReference type="Proteomes" id="UP000176299">
    <property type="component" value="Unassembled WGS sequence"/>
</dbReference>
<accession>A0A1G1W1C9</accession>
<gene>
    <name evidence="1" type="ORF">A2113_01875</name>
</gene>
<organism evidence="1 2">
    <name type="scientific">Candidatus Woykebacteria bacterium GWA1_44_8</name>
    <dbReference type="NCBI Taxonomy" id="1802591"/>
    <lineage>
        <taxon>Bacteria</taxon>
        <taxon>Candidatus Woykeibacteriota</taxon>
    </lineage>
</organism>
<comment type="caution">
    <text evidence="1">The sequence shown here is derived from an EMBL/GenBank/DDBJ whole genome shotgun (WGS) entry which is preliminary data.</text>
</comment>
<name>A0A1G1W1C9_9BACT</name>
<dbReference type="Pfam" id="PF12441">
    <property type="entry name" value="CopG_antitoxin"/>
    <property type="match status" value="1"/>
</dbReference>
<proteinExistence type="predicted"/>